<comment type="caution">
    <text evidence="1">The sequence shown here is derived from an EMBL/GenBank/DDBJ whole genome shotgun (WGS) entry which is preliminary data.</text>
</comment>
<evidence type="ECO:0000313" key="1">
    <source>
        <dbReference type="EMBL" id="GEK81836.1"/>
    </source>
</evidence>
<name>A0ABQ0UK14_9MICO</name>
<dbReference type="InterPro" id="IPR019932">
    <property type="entry name" value="CHP03543"/>
</dbReference>
<gene>
    <name evidence="1" type="ORF">FFA01_01450</name>
</gene>
<reference evidence="1 2" key="1">
    <citation type="submission" date="2019-07" db="EMBL/GenBank/DDBJ databases">
        <title>Whole genome shotgun sequence of Frigoribacterium faeni NBRC 103066.</title>
        <authorList>
            <person name="Hosoyama A."/>
            <person name="Uohara A."/>
            <person name="Ohji S."/>
            <person name="Ichikawa N."/>
        </authorList>
    </citation>
    <scope>NUCLEOTIDE SEQUENCE [LARGE SCALE GENOMIC DNA]</scope>
    <source>
        <strain evidence="1 2">NBRC 103066</strain>
    </source>
</reference>
<dbReference type="InterPro" id="IPR019933">
    <property type="entry name" value="DivIVA_domain"/>
</dbReference>
<evidence type="ECO:0000313" key="2">
    <source>
        <dbReference type="Proteomes" id="UP000321154"/>
    </source>
</evidence>
<sequence length="190" mass="20590">MMDIVKTTFPIAPQGQLGYDVDEVESFLATARAAYSGGASGGRTASDVDSTRIRRTAFTMAKGGYSTAHVDAALERLEDAFASREKEQSASGSADATWLADARTTAEEIVARLDRPVGHRFDRVGFLTVGYHPADVDRLARRLQGYFGDGRALSIDDVRASVFRPKRGGYREAQVDVVLDAVVDVMLAVR</sequence>
<dbReference type="Proteomes" id="UP000321154">
    <property type="component" value="Unassembled WGS sequence"/>
</dbReference>
<keyword evidence="2" id="KW-1185">Reference proteome</keyword>
<dbReference type="NCBIfam" id="TIGR03544">
    <property type="entry name" value="DivI1A_domain"/>
    <property type="match status" value="2"/>
</dbReference>
<dbReference type="EMBL" id="BJUV01000001">
    <property type="protein sequence ID" value="GEK81836.1"/>
    <property type="molecule type" value="Genomic_DNA"/>
</dbReference>
<accession>A0ABQ0UK14</accession>
<protein>
    <recommendedName>
        <fullName evidence="3">DivIVA domain-containing protein</fullName>
    </recommendedName>
</protein>
<proteinExistence type="predicted"/>
<organism evidence="1 2">
    <name type="scientific">Frigoribacterium faeni</name>
    <dbReference type="NCBI Taxonomy" id="145483"/>
    <lineage>
        <taxon>Bacteria</taxon>
        <taxon>Bacillati</taxon>
        <taxon>Actinomycetota</taxon>
        <taxon>Actinomycetes</taxon>
        <taxon>Micrococcales</taxon>
        <taxon>Microbacteriaceae</taxon>
        <taxon>Frigoribacterium</taxon>
    </lineage>
</organism>
<dbReference type="NCBIfam" id="TIGR03543">
    <property type="entry name" value="divI1A_rptt_fam"/>
    <property type="match status" value="1"/>
</dbReference>
<evidence type="ECO:0008006" key="3">
    <source>
        <dbReference type="Google" id="ProtNLM"/>
    </source>
</evidence>